<feature type="domain" description="THUMP" evidence="3">
    <location>
        <begin position="145"/>
        <end position="248"/>
    </location>
</feature>
<comment type="caution">
    <text evidence="4">The sequence shown here is derived from an EMBL/GenBank/DDBJ whole genome shotgun (WGS) entry which is preliminary data.</text>
</comment>
<dbReference type="AlphaFoldDB" id="A0A8H7S337"/>
<evidence type="ECO:0000313" key="5">
    <source>
        <dbReference type="Proteomes" id="UP000646827"/>
    </source>
</evidence>
<dbReference type="OrthoDB" id="367221at2759"/>
<feature type="region of interest" description="Disordered" evidence="2">
    <location>
        <begin position="264"/>
        <end position="288"/>
    </location>
</feature>
<feature type="region of interest" description="Disordered" evidence="2">
    <location>
        <begin position="1"/>
        <end position="35"/>
    </location>
</feature>
<keyword evidence="1" id="KW-0694">RNA-binding</keyword>
<gene>
    <name evidence="4" type="ORF">INT45_000208</name>
</gene>
<dbReference type="GO" id="GO:0003723">
    <property type="term" value="F:RNA binding"/>
    <property type="evidence" value="ECO:0007669"/>
    <property type="project" value="UniProtKB-UniRule"/>
</dbReference>
<reference evidence="4 5" key="1">
    <citation type="submission" date="2020-12" db="EMBL/GenBank/DDBJ databases">
        <title>Metabolic potential, ecology and presence of endohyphal bacteria is reflected in genomic diversity of Mucoromycotina.</title>
        <authorList>
            <person name="Muszewska A."/>
            <person name="Okrasinska A."/>
            <person name="Steczkiewicz K."/>
            <person name="Drgas O."/>
            <person name="Orlowska M."/>
            <person name="Perlinska-Lenart U."/>
            <person name="Aleksandrzak-Piekarczyk T."/>
            <person name="Szatraj K."/>
            <person name="Zielenkiewicz U."/>
            <person name="Pilsyk S."/>
            <person name="Malc E."/>
            <person name="Mieczkowski P."/>
            <person name="Kruszewska J.S."/>
            <person name="Biernat P."/>
            <person name="Pawlowska J."/>
        </authorList>
    </citation>
    <scope>NUCLEOTIDE SEQUENCE [LARGE SCALE GENOMIC DNA]</scope>
    <source>
        <strain evidence="4 5">CBS 142.35</strain>
    </source>
</reference>
<feature type="compositionally biased region" description="Basic and acidic residues" evidence="2">
    <location>
        <begin position="278"/>
        <end position="288"/>
    </location>
</feature>
<dbReference type="Gene3D" id="3.30.2300.10">
    <property type="entry name" value="THUMP superfamily"/>
    <property type="match status" value="1"/>
</dbReference>
<dbReference type="GO" id="GO:0006400">
    <property type="term" value="P:tRNA modification"/>
    <property type="evidence" value="ECO:0007669"/>
    <property type="project" value="InterPro"/>
</dbReference>
<keyword evidence="5" id="KW-1185">Reference proteome</keyword>
<organism evidence="4 5">
    <name type="scientific">Circinella minor</name>
    <dbReference type="NCBI Taxonomy" id="1195481"/>
    <lineage>
        <taxon>Eukaryota</taxon>
        <taxon>Fungi</taxon>
        <taxon>Fungi incertae sedis</taxon>
        <taxon>Mucoromycota</taxon>
        <taxon>Mucoromycotina</taxon>
        <taxon>Mucoromycetes</taxon>
        <taxon>Mucorales</taxon>
        <taxon>Lichtheimiaceae</taxon>
        <taxon>Circinella</taxon>
    </lineage>
</organism>
<feature type="compositionally biased region" description="Basic residues" evidence="2">
    <location>
        <begin position="10"/>
        <end position="19"/>
    </location>
</feature>
<evidence type="ECO:0000256" key="1">
    <source>
        <dbReference type="PROSITE-ProRule" id="PRU00529"/>
    </source>
</evidence>
<dbReference type="CDD" id="cd11717">
    <property type="entry name" value="THUMP_THUMPD1_like"/>
    <property type="match status" value="1"/>
</dbReference>
<evidence type="ECO:0000313" key="4">
    <source>
        <dbReference type="EMBL" id="KAG2221295.1"/>
    </source>
</evidence>
<evidence type="ECO:0000256" key="2">
    <source>
        <dbReference type="SAM" id="MobiDB-lite"/>
    </source>
</evidence>
<accession>A0A8H7S337</accession>
<dbReference type="EMBL" id="JAEPRB010000113">
    <property type="protein sequence ID" value="KAG2221295.1"/>
    <property type="molecule type" value="Genomic_DNA"/>
</dbReference>
<name>A0A8H7S337_9FUNG</name>
<dbReference type="PANTHER" id="PTHR13452:SF10">
    <property type="entry name" value="THUMP DOMAIN-CONTAINING PROTEIN 1"/>
    <property type="match status" value="1"/>
</dbReference>
<dbReference type="InterPro" id="IPR040183">
    <property type="entry name" value="THUMPD1-like"/>
</dbReference>
<dbReference type="PROSITE" id="PS51165">
    <property type="entry name" value="THUMP"/>
    <property type="match status" value="1"/>
</dbReference>
<dbReference type="Proteomes" id="UP000646827">
    <property type="component" value="Unassembled WGS sequence"/>
</dbReference>
<dbReference type="SMART" id="SM00981">
    <property type="entry name" value="THUMP"/>
    <property type="match status" value="1"/>
</dbReference>
<dbReference type="Pfam" id="PF02926">
    <property type="entry name" value="THUMP"/>
    <property type="match status" value="1"/>
</dbReference>
<dbReference type="PANTHER" id="PTHR13452">
    <property type="entry name" value="THUMP DOMAIN CONTAINING PROTEIN 1-RELATED"/>
    <property type="match status" value="1"/>
</dbReference>
<sequence length="288" mass="32862">MKRSSQSNEHRKKRTKTYHCSKERVGGSGGGGNFQVQANMSGVMVTCTRSKESRSQKEVIDLFEEYAKKLYSNDDDSKEKDNNEEEEELDLEAQVAKELAELKQPTKDNKQSLFSNISTNMDCVLFIKTRSPVEPVSFVHKILTDLKEEKKQRTRYTSRFLPVENTCHANLNAIEKMAETMFKPKFENNSKSFGVICRIRNCTKLDRMEVIQKLASVVGEGHRVDLENPDLSIIVEICQNICMMSVVEDFNELKKYNIESILGLNDNGPPPPKNKSKPKPEESSVEKE</sequence>
<protein>
    <recommendedName>
        <fullName evidence="3">THUMP domain-containing protein</fullName>
    </recommendedName>
</protein>
<dbReference type="FunFam" id="3.30.2300.10:FF:000001">
    <property type="entry name" value="THUMP domain-containing protein 1"/>
    <property type="match status" value="1"/>
</dbReference>
<evidence type="ECO:0000259" key="3">
    <source>
        <dbReference type="PROSITE" id="PS51165"/>
    </source>
</evidence>
<proteinExistence type="predicted"/>
<dbReference type="InterPro" id="IPR004114">
    <property type="entry name" value="THUMP_dom"/>
</dbReference>
<dbReference type="SUPFAM" id="SSF143437">
    <property type="entry name" value="THUMP domain-like"/>
    <property type="match status" value="1"/>
</dbReference>